<dbReference type="InterPro" id="IPR001650">
    <property type="entry name" value="Helicase_C-like"/>
</dbReference>
<evidence type="ECO:0000256" key="3">
    <source>
        <dbReference type="ARBA" id="ARBA00012552"/>
    </source>
</evidence>
<dbReference type="Pfam" id="PF00271">
    <property type="entry name" value="Helicase_C"/>
    <property type="match status" value="1"/>
</dbReference>
<dbReference type="CDD" id="cd00268">
    <property type="entry name" value="DEADc"/>
    <property type="match status" value="1"/>
</dbReference>
<dbReference type="PROSITE" id="PS51194">
    <property type="entry name" value="HELICASE_CTER"/>
    <property type="match status" value="1"/>
</dbReference>
<organism evidence="16 17">
    <name type="scientific">Coccomyxa viridis</name>
    <dbReference type="NCBI Taxonomy" id="1274662"/>
    <lineage>
        <taxon>Eukaryota</taxon>
        <taxon>Viridiplantae</taxon>
        <taxon>Chlorophyta</taxon>
        <taxon>core chlorophytes</taxon>
        <taxon>Trebouxiophyceae</taxon>
        <taxon>Trebouxiophyceae incertae sedis</taxon>
        <taxon>Coccomyxaceae</taxon>
        <taxon>Coccomyxa</taxon>
    </lineage>
</organism>
<evidence type="ECO:0000256" key="4">
    <source>
        <dbReference type="ARBA" id="ARBA00022517"/>
    </source>
</evidence>
<dbReference type="GO" id="GO:0003676">
    <property type="term" value="F:nucleic acid binding"/>
    <property type="evidence" value="ECO:0007669"/>
    <property type="project" value="InterPro"/>
</dbReference>
<evidence type="ECO:0000256" key="9">
    <source>
        <dbReference type="ARBA" id="ARBA00022840"/>
    </source>
</evidence>
<gene>
    <name evidence="16" type="ORF">CVIRNUC_001565</name>
</gene>
<dbReference type="InterPro" id="IPR014001">
    <property type="entry name" value="Helicase_ATP-bd"/>
</dbReference>
<dbReference type="InterPro" id="IPR044742">
    <property type="entry name" value="DEAD/DEAH_RhlB"/>
</dbReference>
<feature type="compositionally biased region" description="Basic and acidic residues" evidence="13">
    <location>
        <begin position="1"/>
        <end position="14"/>
    </location>
</feature>
<evidence type="ECO:0000256" key="8">
    <source>
        <dbReference type="ARBA" id="ARBA00022806"/>
    </source>
</evidence>
<dbReference type="EMBL" id="CAUYUE010000002">
    <property type="protein sequence ID" value="CAK0744662.1"/>
    <property type="molecule type" value="Genomic_DNA"/>
</dbReference>
<feature type="compositionally biased region" description="Basic and acidic residues" evidence="13">
    <location>
        <begin position="23"/>
        <end position="41"/>
    </location>
</feature>
<evidence type="ECO:0000256" key="1">
    <source>
        <dbReference type="ARBA" id="ARBA00004604"/>
    </source>
</evidence>
<dbReference type="FunFam" id="3.40.50.300:FF:000008">
    <property type="entry name" value="ATP-dependent RNA helicase RhlB"/>
    <property type="match status" value="1"/>
</dbReference>
<keyword evidence="8 12" id="KW-0347">Helicase</keyword>
<dbReference type="GO" id="GO:0003724">
    <property type="term" value="F:RNA helicase activity"/>
    <property type="evidence" value="ECO:0007669"/>
    <property type="project" value="UniProtKB-EC"/>
</dbReference>
<dbReference type="Pfam" id="PF00270">
    <property type="entry name" value="DEAD"/>
    <property type="match status" value="1"/>
</dbReference>
<reference evidence="16 17" key="1">
    <citation type="submission" date="2023-10" db="EMBL/GenBank/DDBJ databases">
        <authorList>
            <person name="Maclean D."/>
            <person name="Macfadyen A."/>
        </authorList>
    </citation>
    <scope>NUCLEOTIDE SEQUENCE [LARGE SCALE GENOMIC DNA]</scope>
</reference>
<keyword evidence="10" id="KW-0539">Nucleus</keyword>
<dbReference type="GO" id="GO:0005524">
    <property type="term" value="F:ATP binding"/>
    <property type="evidence" value="ECO:0007669"/>
    <property type="project" value="UniProtKB-KW"/>
</dbReference>
<protein>
    <recommendedName>
        <fullName evidence="3">RNA helicase</fullName>
        <ecNumber evidence="3">3.6.4.13</ecNumber>
    </recommendedName>
</protein>
<evidence type="ECO:0000256" key="6">
    <source>
        <dbReference type="ARBA" id="ARBA00022741"/>
    </source>
</evidence>
<dbReference type="Proteomes" id="UP001314263">
    <property type="component" value="Unassembled WGS sequence"/>
</dbReference>
<evidence type="ECO:0000256" key="13">
    <source>
        <dbReference type="SAM" id="MobiDB-lite"/>
    </source>
</evidence>
<keyword evidence="4" id="KW-0690">Ribosome biogenesis</keyword>
<dbReference type="GO" id="GO:0016787">
    <property type="term" value="F:hydrolase activity"/>
    <property type="evidence" value="ECO:0007669"/>
    <property type="project" value="UniProtKB-KW"/>
</dbReference>
<evidence type="ECO:0000256" key="5">
    <source>
        <dbReference type="ARBA" id="ARBA00022552"/>
    </source>
</evidence>
<evidence type="ECO:0000259" key="15">
    <source>
        <dbReference type="PROSITE" id="PS51194"/>
    </source>
</evidence>
<dbReference type="CDD" id="cd18787">
    <property type="entry name" value="SF2_C_DEAD"/>
    <property type="match status" value="1"/>
</dbReference>
<dbReference type="AlphaFoldDB" id="A0AAV1HWA9"/>
<feature type="region of interest" description="Disordered" evidence="13">
    <location>
        <begin position="1"/>
        <end position="121"/>
    </location>
</feature>
<sequence>MESDLLHIKTEKLERKRLKKLKRQQERDAGGQKPVDTRQDIAKVSGITAGSLSSPIADAKPQKEKKRKQQVGGAPAEGLVQPVQKKKKKKKDRGGQPLDAANGVADASQMPSKQRDLVSGRTAAKPAFIAAADSSMPKAEKEKKSSIVTAASTAAQWAAVGSHELARAGAPVQKALYAEDPAVTRMTEAAVQQWREERETAVTGCDIRPVTAFGQAGFSQELLQSTRGFSQPSPIQAQCWPIILSGRDLVGIAATGSGKTLAFGLPGLVHILAQQAASKVPKKGPWALALAPTRELAQQIAAVLEAAGQPAGLATLCAYGGVPKQAQAQALRKGVDVLVATPGRLEDLMNDGACKLSGVTYLVLDEADRMLDLGFEPHIRAIASQTRADRQTLMFSATWPPAIQKLASEFLAEPVRVTVGSQDLSASHSVKQVVEVLDPAVRDGRLDELLRKYHSSRKNRVLVFVLYKKEASRVEAMLARRGWKVAAIHGDISQQQRSKAVETFKSGAVPLLVATDVAARGLDIPDVEFVINYSFPLTAEDYVHRIGRTGRAGKTGLAHTFFSFTDKPRAGELINVLREADQPVPDELLAFGTTVKKKESKLYGAHFKEVDFTKKATKVSFDSDDD</sequence>
<comment type="similarity">
    <text evidence="2">Belongs to the DEAD box helicase family. DDX5/DBP2 subfamily.</text>
</comment>
<comment type="subcellular location">
    <subcellularLocation>
        <location evidence="1">Nucleus</location>
        <location evidence="1">Nucleolus</location>
    </subcellularLocation>
</comment>
<accession>A0AAV1HWA9</accession>
<evidence type="ECO:0000256" key="12">
    <source>
        <dbReference type="RuleBase" id="RU000492"/>
    </source>
</evidence>
<dbReference type="SMART" id="SM00490">
    <property type="entry name" value="HELICc"/>
    <property type="match status" value="1"/>
</dbReference>
<comment type="function">
    <text evidence="11">ATP-dependent RNA helicase required for 60S ribosomal subunit synthesis. Involved in efficient pre-rRNA processing, predominantly at site A3, which is necessary for the normal formation of 25S and 5.8S rRNAs.</text>
</comment>
<keyword evidence="5" id="KW-0698">rRNA processing</keyword>
<evidence type="ECO:0000256" key="2">
    <source>
        <dbReference type="ARBA" id="ARBA00009334"/>
    </source>
</evidence>
<dbReference type="Gene3D" id="3.40.50.300">
    <property type="entry name" value="P-loop containing nucleotide triphosphate hydrolases"/>
    <property type="match status" value="2"/>
</dbReference>
<dbReference type="PROSITE" id="PS00039">
    <property type="entry name" value="DEAD_ATP_HELICASE"/>
    <property type="match status" value="1"/>
</dbReference>
<evidence type="ECO:0000313" key="16">
    <source>
        <dbReference type="EMBL" id="CAK0744662.1"/>
    </source>
</evidence>
<dbReference type="InterPro" id="IPR000629">
    <property type="entry name" value="RNA-helicase_DEAD-box_CS"/>
</dbReference>
<evidence type="ECO:0000256" key="10">
    <source>
        <dbReference type="ARBA" id="ARBA00023242"/>
    </source>
</evidence>
<dbReference type="PROSITE" id="PS51192">
    <property type="entry name" value="HELICASE_ATP_BIND_1"/>
    <property type="match status" value="1"/>
</dbReference>
<keyword evidence="7 12" id="KW-0378">Hydrolase</keyword>
<feature type="domain" description="Helicase ATP-binding" evidence="14">
    <location>
        <begin position="240"/>
        <end position="417"/>
    </location>
</feature>
<keyword evidence="9 12" id="KW-0067">ATP-binding</keyword>
<evidence type="ECO:0000259" key="14">
    <source>
        <dbReference type="PROSITE" id="PS51192"/>
    </source>
</evidence>
<evidence type="ECO:0000256" key="11">
    <source>
        <dbReference type="ARBA" id="ARBA00037449"/>
    </source>
</evidence>
<dbReference type="EC" id="3.6.4.13" evidence="3"/>
<feature type="domain" description="Helicase C-terminal" evidence="15">
    <location>
        <begin position="445"/>
        <end position="592"/>
    </location>
</feature>
<dbReference type="SMART" id="SM00487">
    <property type="entry name" value="DEXDc"/>
    <property type="match status" value="1"/>
</dbReference>
<dbReference type="InterPro" id="IPR011545">
    <property type="entry name" value="DEAD/DEAH_box_helicase_dom"/>
</dbReference>
<dbReference type="SUPFAM" id="SSF52540">
    <property type="entry name" value="P-loop containing nucleoside triphosphate hydrolases"/>
    <property type="match status" value="1"/>
</dbReference>
<keyword evidence="17" id="KW-1185">Reference proteome</keyword>
<name>A0AAV1HWA9_9CHLO</name>
<proteinExistence type="inferred from homology"/>
<dbReference type="PANTHER" id="PTHR47958">
    <property type="entry name" value="ATP-DEPENDENT RNA HELICASE DBP3"/>
    <property type="match status" value="1"/>
</dbReference>
<keyword evidence="6 12" id="KW-0547">Nucleotide-binding</keyword>
<evidence type="ECO:0000256" key="7">
    <source>
        <dbReference type="ARBA" id="ARBA00022801"/>
    </source>
</evidence>
<evidence type="ECO:0000313" key="17">
    <source>
        <dbReference type="Proteomes" id="UP001314263"/>
    </source>
</evidence>
<comment type="caution">
    <text evidence="16">The sequence shown here is derived from an EMBL/GenBank/DDBJ whole genome shotgun (WGS) entry which is preliminary data.</text>
</comment>
<dbReference type="InterPro" id="IPR027417">
    <property type="entry name" value="P-loop_NTPase"/>
</dbReference>